<feature type="region of interest" description="Disordered" evidence="1">
    <location>
        <begin position="218"/>
        <end position="262"/>
    </location>
</feature>
<feature type="compositionally biased region" description="Polar residues" evidence="1">
    <location>
        <begin position="627"/>
        <end position="637"/>
    </location>
</feature>
<name>A0A1Q9EXT3_SYMMI</name>
<sequence>MYSRPKGCCEALAQALGRFEVSGQLTFVVLDRKKLPRHSVMEAIPFDTVLQMPPQEIFRILDSKEACQSYVLAKPVGEPTAIRGDRNSCNWLSTRHTWKQAMQSRAQLVEKLLYSFDINPDCDICTNPAGFAEHLPAKKHFTLLWEKLPEGKPAAECAKTLYQEWRLPGDRGMRFNHLHGQVLIYKGKCISGQRPLPFTAGNGPALSNGGLRAAEVQTPSSYTPSFHGGPPSVSGMSVASQAASVAGPPPPVQEMPQAQRPSAAPYVQPHSATFSTLPQEGVWHVLEPPCSLATTPNGDYRAYAHLNSKAAFKDAMTPRAKIIENMLDPIQPQCKFCDRHRGYSEHLGADKHWRALYPQYTGEGVVIAGVRPRAWNKWRVAAGFVRINELDGTIEIARGSRDPDLTDSPAEPAPAQATPDPWANYSGLHQPHPQSMQPPPAQTMQQAPQPAQPAGFPAQPPHGQPPLDWACQQPQSLHPPQPSQMQQQQQQQQQAPQPAHPAGLPAAYPPAPPALDPNSSASGVHQAYQQPQPAQPPSAQPTLDPRGMSAGVHHLYQPQSLQPQQPQQLPPPWQQASPPYPSAPAQHTAAFPAAASPLRQDMLQGGGTQSRDPDSESTVAHQGWRSEMQSSKGSTFGCESSLPKTDLGFWLWQRNENQATKIQQLLLQQKVRPQDLICKICNTNEVLAPNQVADHLMSRRHFDCLSLVFGAQNGSPAPLEQVFDSLPDWKLDHLRLELLENPKQEEASVRGSTGGHGW</sequence>
<feature type="region of interest" description="Disordered" evidence="1">
    <location>
        <begin position="600"/>
        <end position="637"/>
    </location>
</feature>
<accession>A0A1Q9EXT3</accession>
<dbReference type="OMA" id="MARWHES"/>
<organism evidence="2 3">
    <name type="scientific">Symbiodinium microadriaticum</name>
    <name type="common">Dinoflagellate</name>
    <name type="synonym">Zooxanthella microadriatica</name>
    <dbReference type="NCBI Taxonomy" id="2951"/>
    <lineage>
        <taxon>Eukaryota</taxon>
        <taxon>Sar</taxon>
        <taxon>Alveolata</taxon>
        <taxon>Dinophyceae</taxon>
        <taxon>Suessiales</taxon>
        <taxon>Symbiodiniaceae</taxon>
        <taxon>Symbiodinium</taxon>
    </lineage>
</organism>
<feature type="compositionally biased region" description="Low complexity" evidence="1">
    <location>
        <begin position="483"/>
        <end position="506"/>
    </location>
</feature>
<feature type="compositionally biased region" description="Pro residues" evidence="1">
    <location>
        <begin position="568"/>
        <end position="582"/>
    </location>
</feature>
<keyword evidence="3" id="KW-1185">Reference proteome</keyword>
<dbReference type="OrthoDB" id="445259at2759"/>
<feature type="compositionally biased region" description="Low complexity" evidence="1">
    <location>
        <begin position="555"/>
        <end position="567"/>
    </location>
</feature>
<evidence type="ECO:0000256" key="1">
    <source>
        <dbReference type="SAM" id="MobiDB-lite"/>
    </source>
</evidence>
<protein>
    <submittedName>
        <fullName evidence="2">Uncharacterized protein</fullName>
    </submittedName>
</protein>
<reference evidence="2 3" key="1">
    <citation type="submission" date="2016-02" db="EMBL/GenBank/DDBJ databases">
        <title>Genome analysis of coral dinoflagellate symbionts highlights evolutionary adaptations to a symbiotic lifestyle.</title>
        <authorList>
            <person name="Aranda M."/>
            <person name="Li Y."/>
            <person name="Liew Y.J."/>
            <person name="Baumgarten S."/>
            <person name="Simakov O."/>
            <person name="Wilson M."/>
            <person name="Piel J."/>
            <person name="Ashoor H."/>
            <person name="Bougouffa S."/>
            <person name="Bajic V.B."/>
            <person name="Ryu T."/>
            <person name="Ravasi T."/>
            <person name="Bayer T."/>
            <person name="Micklem G."/>
            <person name="Kim H."/>
            <person name="Bhak J."/>
            <person name="Lajeunesse T.C."/>
            <person name="Voolstra C.R."/>
        </authorList>
    </citation>
    <scope>NUCLEOTIDE SEQUENCE [LARGE SCALE GENOMIC DNA]</scope>
    <source>
        <strain evidence="2 3">CCMP2467</strain>
    </source>
</reference>
<evidence type="ECO:0000313" key="2">
    <source>
        <dbReference type="EMBL" id="OLQ12211.1"/>
    </source>
</evidence>
<feature type="region of interest" description="Disordered" evidence="1">
    <location>
        <begin position="399"/>
        <end position="588"/>
    </location>
</feature>
<gene>
    <name evidence="2" type="ORF">AK812_SmicGene3900</name>
</gene>
<dbReference type="Proteomes" id="UP000186817">
    <property type="component" value="Unassembled WGS sequence"/>
</dbReference>
<comment type="caution">
    <text evidence="2">The sequence shown here is derived from an EMBL/GenBank/DDBJ whole genome shotgun (WGS) entry which is preliminary data.</text>
</comment>
<dbReference type="PANTHER" id="PTHR48125:SF12">
    <property type="entry name" value="AT HOOK TRANSCRIPTION FACTOR FAMILY-RELATED"/>
    <property type="match status" value="1"/>
</dbReference>
<dbReference type="AlphaFoldDB" id="A0A1Q9EXT3"/>
<dbReference type="PANTHER" id="PTHR48125">
    <property type="entry name" value="LP07818P1"/>
    <property type="match status" value="1"/>
</dbReference>
<dbReference type="EMBL" id="LSRX01000047">
    <property type="protein sequence ID" value="OLQ12211.1"/>
    <property type="molecule type" value="Genomic_DNA"/>
</dbReference>
<feature type="compositionally biased region" description="Polar residues" evidence="1">
    <location>
        <begin position="234"/>
        <end position="243"/>
    </location>
</feature>
<evidence type="ECO:0000313" key="3">
    <source>
        <dbReference type="Proteomes" id="UP000186817"/>
    </source>
</evidence>
<proteinExistence type="predicted"/>
<feature type="compositionally biased region" description="Low complexity" evidence="1">
    <location>
        <begin position="442"/>
        <end position="457"/>
    </location>
</feature>